<evidence type="ECO:0000313" key="3">
    <source>
        <dbReference type="Proteomes" id="UP001220324"/>
    </source>
</evidence>
<dbReference type="Proteomes" id="UP001220324">
    <property type="component" value="Unassembled WGS sequence"/>
</dbReference>
<name>A0AAD6CSJ7_9EURO</name>
<accession>A0AAD6CSJ7</accession>
<evidence type="ECO:0000313" key="2">
    <source>
        <dbReference type="EMBL" id="KAJ5537965.1"/>
    </source>
</evidence>
<dbReference type="PANTHER" id="PTHR11799:SF12">
    <property type="entry name" value="PARAOXONASE-RELATED"/>
    <property type="match status" value="1"/>
</dbReference>
<feature type="transmembrane region" description="Helical" evidence="1">
    <location>
        <begin position="7"/>
        <end position="28"/>
    </location>
</feature>
<sequence>MGGFRSLFGIGLVAGLIAFWLPIVVHFVKIGGVFETPAPTLLGEGQGPIRIEDTIHCEDVHHYRPANLLFTACEDTKDTRFDWFPGLGHLRPHPPARGSIHVIDPKTFKSKRLAFTNFEGSFVTHGIDVIEDPTQEDAVYIFAVNHLPNPEYFESSEPSENTFKARSQIELFRHVLQSDSVQHVRSILHPLVSTPNDIYADSPESFYVTNDHFYRDGTMRLIEDIYPRAKWSSIIHVQLTNLQTSDATAGIEASVAHYGLWNNNGLGHGRTKNEVVISSAMGGELYLADRYAINNTLSVHTTIPFTTVTDNPSYYADPYRTGSDDASGFVVAGISQHLKLVKTGKDPNGLDPVQVWYARPQPDSSKWETKLLFEDDGSRIRTGSASVLVPIEPENGQKKAWLFVTGFLSDSMVAVQVEL</sequence>
<keyword evidence="3" id="KW-1185">Reference proteome</keyword>
<dbReference type="PANTHER" id="PTHR11799">
    <property type="entry name" value="PARAOXONASE"/>
    <property type="match status" value="1"/>
</dbReference>
<keyword evidence="1" id="KW-0472">Membrane</keyword>
<protein>
    <recommendedName>
        <fullName evidence="4">Serum paraoxonase/arylesterase family protein</fullName>
    </recommendedName>
</protein>
<proteinExistence type="predicted"/>
<dbReference type="EMBL" id="JAQIZZ010000006">
    <property type="protein sequence ID" value="KAJ5537965.1"/>
    <property type="molecule type" value="Genomic_DNA"/>
</dbReference>
<gene>
    <name evidence="2" type="ORF">N7494_007444</name>
</gene>
<dbReference type="InterPro" id="IPR051288">
    <property type="entry name" value="Serum_paraoxonase/arylesterase"/>
</dbReference>
<dbReference type="InterPro" id="IPR011042">
    <property type="entry name" value="6-blade_b-propeller_TolB-like"/>
</dbReference>
<evidence type="ECO:0008006" key="4">
    <source>
        <dbReference type="Google" id="ProtNLM"/>
    </source>
</evidence>
<dbReference type="AlphaFoldDB" id="A0AAD6CSJ7"/>
<evidence type="ECO:0000256" key="1">
    <source>
        <dbReference type="SAM" id="Phobius"/>
    </source>
</evidence>
<keyword evidence="1" id="KW-1133">Transmembrane helix</keyword>
<reference evidence="2 3" key="1">
    <citation type="journal article" date="2023" name="IMA Fungus">
        <title>Comparative genomic study of the Penicillium genus elucidates a diverse pangenome and 15 lateral gene transfer events.</title>
        <authorList>
            <person name="Petersen C."/>
            <person name="Sorensen T."/>
            <person name="Nielsen M.R."/>
            <person name="Sondergaard T.E."/>
            <person name="Sorensen J.L."/>
            <person name="Fitzpatrick D.A."/>
            <person name="Frisvad J.C."/>
            <person name="Nielsen K.L."/>
        </authorList>
    </citation>
    <scope>NUCLEOTIDE SEQUENCE [LARGE SCALE GENOMIC DNA]</scope>
    <source>
        <strain evidence="2 3">IBT 35679</strain>
    </source>
</reference>
<comment type="caution">
    <text evidence="2">The sequence shown here is derived from an EMBL/GenBank/DDBJ whole genome shotgun (WGS) entry which is preliminary data.</text>
</comment>
<organism evidence="2 3">
    <name type="scientific">Penicillium frequentans</name>
    <dbReference type="NCBI Taxonomy" id="3151616"/>
    <lineage>
        <taxon>Eukaryota</taxon>
        <taxon>Fungi</taxon>
        <taxon>Dikarya</taxon>
        <taxon>Ascomycota</taxon>
        <taxon>Pezizomycotina</taxon>
        <taxon>Eurotiomycetes</taxon>
        <taxon>Eurotiomycetidae</taxon>
        <taxon>Eurotiales</taxon>
        <taxon>Aspergillaceae</taxon>
        <taxon>Penicillium</taxon>
    </lineage>
</organism>
<keyword evidence="1" id="KW-0812">Transmembrane</keyword>
<dbReference type="SUPFAM" id="SSF63829">
    <property type="entry name" value="Calcium-dependent phosphotriesterase"/>
    <property type="match status" value="1"/>
</dbReference>
<dbReference type="Gene3D" id="2.120.10.30">
    <property type="entry name" value="TolB, C-terminal domain"/>
    <property type="match status" value="1"/>
</dbReference>